<evidence type="ECO:0000256" key="7">
    <source>
        <dbReference type="ARBA" id="ARBA00023014"/>
    </source>
</evidence>
<dbReference type="PROSITE" id="PS51379">
    <property type="entry name" value="4FE4S_FER_2"/>
    <property type="match status" value="1"/>
</dbReference>
<dbReference type="GO" id="GO:0005506">
    <property type="term" value="F:iron ion binding"/>
    <property type="evidence" value="ECO:0007669"/>
    <property type="project" value="UniProtKB-UniRule"/>
</dbReference>
<accession>A0A1G8FSJ2</accession>
<sequence>MFTFASVNQEECIACGACNSAAPDIFDLDDSGIASVIFAGDNNRGVTAIAEELQEELQDAIDSCPTQCIQLSDAPFA</sequence>
<organism evidence="10 11">
    <name type="scientific">Paenibacillus typhae</name>
    <dbReference type="NCBI Taxonomy" id="1174501"/>
    <lineage>
        <taxon>Bacteria</taxon>
        <taxon>Bacillati</taxon>
        <taxon>Bacillota</taxon>
        <taxon>Bacilli</taxon>
        <taxon>Bacillales</taxon>
        <taxon>Paenibacillaceae</taxon>
        <taxon>Paenibacillus</taxon>
    </lineage>
</organism>
<proteinExistence type="predicted"/>
<dbReference type="GO" id="GO:0009055">
    <property type="term" value="F:electron transfer activity"/>
    <property type="evidence" value="ECO:0007669"/>
    <property type="project" value="UniProtKB-UniRule"/>
</dbReference>
<dbReference type="RefSeq" id="WP_090711524.1">
    <property type="nucleotide sequence ID" value="NZ_CBCSKY010000007.1"/>
</dbReference>
<evidence type="ECO:0000256" key="3">
    <source>
        <dbReference type="ARBA" id="ARBA00022485"/>
    </source>
</evidence>
<evidence type="ECO:0000256" key="8">
    <source>
        <dbReference type="RuleBase" id="RU368020"/>
    </source>
</evidence>
<dbReference type="Gene3D" id="3.30.70.20">
    <property type="match status" value="1"/>
</dbReference>
<evidence type="ECO:0000256" key="1">
    <source>
        <dbReference type="ARBA" id="ARBA00001966"/>
    </source>
</evidence>
<keyword evidence="11" id="KW-1185">Reference proteome</keyword>
<feature type="domain" description="4Fe-4S ferredoxin-type" evidence="9">
    <location>
        <begin position="3"/>
        <end position="31"/>
    </location>
</feature>
<evidence type="ECO:0000256" key="2">
    <source>
        <dbReference type="ARBA" id="ARBA00022448"/>
    </source>
</evidence>
<reference evidence="11" key="1">
    <citation type="submission" date="2016-10" db="EMBL/GenBank/DDBJ databases">
        <authorList>
            <person name="Varghese N."/>
            <person name="Submissions S."/>
        </authorList>
    </citation>
    <scope>NUCLEOTIDE SEQUENCE [LARGE SCALE GENOMIC DNA]</scope>
    <source>
        <strain evidence="11">CGMCC 1.11012</strain>
    </source>
</reference>
<keyword evidence="6 8" id="KW-0408">Iron</keyword>
<protein>
    <recommendedName>
        <fullName evidence="8">Ferredoxin</fullName>
    </recommendedName>
</protein>
<dbReference type="EMBL" id="FNDX01000001">
    <property type="protein sequence ID" value="SDH85109.1"/>
    <property type="molecule type" value="Genomic_DNA"/>
</dbReference>
<dbReference type="Pfam" id="PF13370">
    <property type="entry name" value="Fer4_13"/>
    <property type="match status" value="1"/>
</dbReference>
<keyword evidence="3" id="KW-0004">4Fe-4S</keyword>
<dbReference type="GO" id="GO:0051539">
    <property type="term" value="F:4 iron, 4 sulfur cluster binding"/>
    <property type="evidence" value="ECO:0007669"/>
    <property type="project" value="UniProtKB-KW"/>
</dbReference>
<keyword evidence="2 8" id="KW-0813">Transport</keyword>
<evidence type="ECO:0000256" key="6">
    <source>
        <dbReference type="ARBA" id="ARBA00023004"/>
    </source>
</evidence>
<evidence type="ECO:0000313" key="11">
    <source>
        <dbReference type="Proteomes" id="UP000199050"/>
    </source>
</evidence>
<dbReference type="PANTHER" id="PTHR39163">
    <property type="entry name" value="FERREDOXIN"/>
    <property type="match status" value="1"/>
</dbReference>
<evidence type="ECO:0000256" key="5">
    <source>
        <dbReference type="ARBA" id="ARBA00022982"/>
    </source>
</evidence>
<comment type="function">
    <text evidence="8">Ferredoxins are iron-sulfur proteins that transfer electrons in a wide variety of metabolic reactions.</text>
</comment>
<evidence type="ECO:0000256" key="4">
    <source>
        <dbReference type="ARBA" id="ARBA00022723"/>
    </source>
</evidence>
<dbReference type="InterPro" id="IPR001080">
    <property type="entry name" value="3Fe4S_ferredoxin"/>
</dbReference>
<dbReference type="OrthoDB" id="9801085at2"/>
<keyword evidence="7 8" id="KW-0411">Iron-sulfur</keyword>
<dbReference type="Proteomes" id="UP000199050">
    <property type="component" value="Unassembled WGS sequence"/>
</dbReference>
<name>A0A1G8FSJ2_9BACL</name>
<dbReference type="STRING" id="1174501.SAMN05216192_101334"/>
<keyword evidence="4 8" id="KW-0479">Metal-binding</keyword>
<dbReference type="AlphaFoldDB" id="A0A1G8FSJ2"/>
<dbReference type="InterPro" id="IPR052395">
    <property type="entry name" value="ET_Ferredoxin"/>
</dbReference>
<dbReference type="SUPFAM" id="SSF54862">
    <property type="entry name" value="4Fe-4S ferredoxins"/>
    <property type="match status" value="1"/>
</dbReference>
<keyword evidence="5 8" id="KW-0249">Electron transport</keyword>
<gene>
    <name evidence="10" type="ORF">SAMN05216192_101334</name>
</gene>
<dbReference type="PRINTS" id="PR00352">
    <property type="entry name" value="3FE4SFRDOXIN"/>
</dbReference>
<dbReference type="PANTHER" id="PTHR39163:SF1">
    <property type="entry name" value="FERREDOXIN"/>
    <property type="match status" value="1"/>
</dbReference>
<comment type="cofactor">
    <cofactor evidence="1">
        <name>[4Fe-4S] cluster</name>
        <dbReference type="ChEBI" id="CHEBI:49883"/>
    </cofactor>
</comment>
<evidence type="ECO:0000313" key="10">
    <source>
        <dbReference type="EMBL" id="SDH85109.1"/>
    </source>
</evidence>
<dbReference type="InterPro" id="IPR017896">
    <property type="entry name" value="4Fe4S_Fe-S-bd"/>
</dbReference>
<evidence type="ECO:0000259" key="9">
    <source>
        <dbReference type="PROSITE" id="PS51379"/>
    </source>
</evidence>